<comment type="caution">
    <text evidence="1">The sequence shown here is derived from an EMBL/GenBank/DDBJ whole genome shotgun (WGS) entry which is preliminary data.</text>
</comment>
<dbReference type="Proteomes" id="UP000018458">
    <property type="component" value="Unassembled WGS sequence"/>
</dbReference>
<keyword evidence="2" id="KW-1185">Reference proteome</keyword>
<dbReference type="EMBL" id="AEVO01000045">
    <property type="protein sequence ID" value="EFY07219.1"/>
    <property type="molecule type" value="Genomic_DNA"/>
</dbReference>
<dbReference type="OrthoDB" id="3181812at2"/>
<dbReference type="HOGENOM" id="CLU_1446956_0_0_6"/>
<sequence length="187" mass="21419">MRHQNELKDIKLKLVPFENEPNQALHILQNLGSNIDVVAGIYDDNFLKLYNIDAYFLYTTPLILCLPQNHPLNGTKTLEITNLKNCSVLANQEGVLEVFDKARLFLTSHGVKIINEKHLSLESFNKAYQCGYAILNIAQWSHVHPLFKPHTVNWDLSADFGIIHAKKPKRSVQKFLQTVKQNPAEQF</sequence>
<dbReference type="STRING" id="762983.HMPREF9444_00929"/>
<evidence type="ECO:0008006" key="3">
    <source>
        <dbReference type="Google" id="ProtNLM"/>
    </source>
</evidence>
<organism evidence="1 2">
    <name type="scientific">Succinatimonas hippei (strain DSM 22608 / JCM 16073 / KCTC 15190 / YIT 12066)</name>
    <dbReference type="NCBI Taxonomy" id="762983"/>
    <lineage>
        <taxon>Bacteria</taxon>
        <taxon>Pseudomonadati</taxon>
        <taxon>Pseudomonadota</taxon>
        <taxon>Gammaproteobacteria</taxon>
        <taxon>Aeromonadales</taxon>
        <taxon>Succinivibrionaceae</taxon>
        <taxon>Succinatimonas</taxon>
    </lineage>
</organism>
<gene>
    <name evidence="1" type="ORF">HMPREF9444_00929</name>
</gene>
<reference evidence="1 2" key="1">
    <citation type="submission" date="2011-01" db="EMBL/GenBank/DDBJ databases">
        <authorList>
            <person name="Weinstock G."/>
            <person name="Sodergren E."/>
            <person name="Clifton S."/>
            <person name="Fulton L."/>
            <person name="Fulton B."/>
            <person name="Courtney L."/>
            <person name="Fronick C."/>
            <person name="Harrison M."/>
            <person name="Strong C."/>
            <person name="Farmer C."/>
            <person name="Delahaunty K."/>
            <person name="Markovic C."/>
            <person name="Hall O."/>
            <person name="Minx P."/>
            <person name="Tomlinson C."/>
            <person name="Mitreva M."/>
            <person name="Hou S."/>
            <person name="Chen J."/>
            <person name="Wollam A."/>
            <person name="Pepin K.H."/>
            <person name="Johnson M."/>
            <person name="Bhonagiri V."/>
            <person name="Zhang X."/>
            <person name="Suruliraj S."/>
            <person name="Warren W."/>
            <person name="Chinwalla A."/>
            <person name="Mardis E.R."/>
            <person name="Wilson R.K."/>
        </authorList>
    </citation>
    <scope>NUCLEOTIDE SEQUENCE [LARGE SCALE GENOMIC DNA]</scope>
    <source>
        <strain evidence="2">DSM 22608 / JCM 16073 / KCTC 15190 / YIT 12066</strain>
    </source>
</reference>
<proteinExistence type="predicted"/>
<dbReference type="RefSeq" id="WP_009143133.1">
    <property type="nucleotide sequence ID" value="NZ_GL830982.1"/>
</dbReference>
<evidence type="ECO:0000313" key="2">
    <source>
        <dbReference type="Proteomes" id="UP000018458"/>
    </source>
</evidence>
<accession>E8LJP5</accession>
<evidence type="ECO:0000313" key="1">
    <source>
        <dbReference type="EMBL" id="EFY07219.1"/>
    </source>
</evidence>
<dbReference type="eggNOG" id="COG0583">
    <property type="taxonomic scope" value="Bacteria"/>
</dbReference>
<protein>
    <recommendedName>
        <fullName evidence="3">LysR substrate-binding domain-containing protein</fullName>
    </recommendedName>
</protein>
<dbReference type="AlphaFoldDB" id="E8LJP5"/>
<name>E8LJP5_SUCHY</name>